<feature type="compositionally biased region" description="Basic and acidic residues" evidence="10">
    <location>
        <begin position="417"/>
        <end position="426"/>
    </location>
</feature>
<dbReference type="PANTHER" id="PTHR14789:SF8">
    <property type="entry name" value="C-TYPE LECTIN DOMAIN FAMILY 14 MEMBER A PRECURSOR-RELATED"/>
    <property type="match status" value="1"/>
</dbReference>
<dbReference type="Proteomes" id="UP000265080">
    <property type="component" value="Chromosome 18"/>
</dbReference>
<evidence type="ECO:0000259" key="13">
    <source>
        <dbReference type="PROSITE" id="PS50041"/>
    </source>
</evidence>
<evidence type="ECO:0000256" key="4">
    <source>
        <dbReference type="ARBA" id="ARBA00022692"/>
    </source>
</evidence>
<feature type="domain" description="C-type lectin" evidence="13">
    <location>
        <begin position="32"/>
        <end position="160"/>
    </location>
</feature>
<dbReference type="Gene3D" id="3.10.100.10">
    <property type="entry name" value="Mannose-Binding Protein A, subunit A"/>
    <property type="match status" value="1"/>
</dbReference>
<feature type="compositionally biased region" description="Pro residues" evidence="10">
    <location>
        <begin position="180"/>
        <end position="193"/>
    </location>
</feature>
<dbReference type="Gene3D" id="2.10.25.10">
    <property type="entry name" value="Laminin"/>
    <property type="match status" value="1"/>
</dbReference>
<evidence type="ECO:0000256" key="1">
    <source>
        <dbReference type="ARBA" id="ARBA00004479"/>
    </source>
</evidence>
<feature type="region of interest" description="Disordered" evidence="10">
    <location>
        <begin position="417"/>
        <end position="436"/>
    </location>
</feature>
<dbReference type="GO" id="GO:0032502">
    <property type="term" value="P:developmental process"/>
    <property type="evidence" value="ECO:0007669"/>
    <property type="project" value="UniProtKB-ARBA"/>
</dbReference>
<dbReference type="PANTHER" id="PTHR14789">
    <property type="entry name" value="CHONDROLECTIN VARIANT CHODLFDELTAE"/>
    <property type="match status" value="1"/>
</dbReference>
<evidence type="ECO:0000313" key="14">
    <source>
        <dbReference type="Ensembl" id="ENSAPEP00000002995.1"/>
    </source>
</evidence>
<keyword evidence="2" id="KW-0245">EGF-like domain</keyword>
<dbReference type="PROSITE" id="PS01187">
    <property type="entry name" value="EGF_CA"/>
    <property type="match status" value="1"/>
</dbReference>
<dbReference type="InterPro" id="IPR016186">
    <property type="entry name" value="C-type_lectin-like/link_sf"/>
</dbReference>
<keyword evidence="3" id="KW-0597">Phosphoprotein</keyword>
<feature type="compositionally biased region" description="Low complexity" evidence="10">
    <location>
        <begin position="209"/>
        <end position="224"/>
    </location>
</feature>
<evidence type="ECO:0000256" key="10">
    <source>
        <dbReference type="SAM" id="MobiDB-lite"/>
    </source>
</evidence>
<dbReference type="Ensembl" id="ENSAPET00000003062.1">
    <property type="protein sequence ID" value="ENSAPEP00000002995.1"/>
    <property type="gene ID" value="ENSAPEG00000002175.1"/>
</dbReference>
<evidence type="ECO:0000256" key="8">
    <source>
        <dbReference type="ARBA" id="ARBA00023136"/>
    </source>
</evidence>
<dbReference type="GO" id="GO:0005509">
    <property type="term" value="F:calcium ion binding"/>
    <property type="evidence" value="ECO:0007669"/>
    <property type="project" value="InterPro"/>
</dbReference>
<dbReference type="Pfam" id="PF07645">
    <property type="entry name" value="EGF_CA"/>
    <property type="match status" value="1"/>
</dbReference>
<evidence type="ECO:0000256" key="9">
    <source>
        <dbReference type="ARBA" id="ARBA00023157"/>
    </source>
</evidence>
<dbReference type="InterPro" id="IPR001881">
    <property type="entry name" value="EGF-like_Ca-bd_dom"/>
</dbReference>
<protein>
    <recommendedName>
        <fullName evidence="13">C-type lectin domain-containing protein</fullName>
    </recommendedName>
</protein>
<sequence length="436" mass="47553">MAGRLFCCWTPLWIILFLLNNVSTDPSSPSKYALHQTSANFEDAVQHCSPGVLTTIATQQEVDDILKLISDSVPLQGDFTFWVGLRKARNECVVLSQPLRGFRWTEDSSEESQVSRWEQEPVQTCTGVRCAALKGRFDGLMVRWGLIPVTCKNGYPFICKLKNRQTGGSPQGEQATVNPQPEPEPEPATPEPKPATTEPSKPATPKPRPVTAEPEPATPKPELTMEGPEPELGPDSGPDVMSDVCQHPIIPGTRSLILDPDNSSWVQVECWSTVKLDLHCSGQPAMWRTLDGSPANFSTACLQCPHGFQKDVFGRCVDVDECANPDGAPCRQTCLNTEGSYRCVCSDADEKQHDEGSPSCQDQETVEDSGALSGILIPVLIAVAALVVLVVVVVVTVKCCLMRQSKKRAIKAAEKMAMKSKQEKDSFQTANEKTAT</sequence>
<dbReference type="SUPFAM" id="SSF56436">
    <property type="entry name" value="C-type lectin-like"/>
    <property type="match status" value="1"/>
</dbReference>
<comment type="subcellular location">
    <subcellularLocation>
        <location evidence="1">Membrane</location>
        <topology evidence="1">Single-pass type I membrane protein</topology>
    </subcellularLocation>
</comment>
<keyword evidence="4 11" id="KW-0812">Transmembrane</keyword>
<evidence type="ECO:0000256" key="3">
    <source>
        <dbReference type="ARBA" id="ARBA00022553"/>
    </source>
</evidence>
<keyword evidence="6" id="KW-0430">Lectin</keyword>
<evidence type="ECO:0000256" key="12">
    <source>
        <dbReference type="SAM" id="SignalP"/>
    </source>
</evidence>
<feature type="chain" id="PRO_5018331219" description="C-type lectin domain-containing protein" evidence="12">
    <location>
        <begin position="25"/>
        <end position="436"/>
    </location>
</feature>
<keyword evidence="8 11" id="KW-0472">Membrane</keyword>
<dbReference type="InterPro" id="IPR016187">
    <property type="entry name" value="CTDL_fold"/>
</dbReference>
<dbReference type="GO" id="GO:0030246">
    <property type="term" value="F:carbohydrate binding"/>
    <property type="evidence" value="ECO:0007669"/>
    <property type="project" value="UniProtKB-KW"/>
</dbReference>
<evidence type="ECO:0000256" key="6">
    <source>
        <dbReference type="ARBA" id="ARBA00022734"/>
    </source>
</evidence>
<reference evidence="14 15" key="1">
    <citation type="submission" date="2018-03" db="EMBL/GenBank/DDBJ databases">
        <title>Finding Nemo's genes: A chromosome-scale reference assembly of the genome of the orange clownfish Amphiprion percula.</title>
        <authorList>
            <person name="Lehmann R."/>
        </authorList>
    </citation>
    <scope>NUCLEOTIDE SEQUENCE</scope>
</reference>
<evidence type="ECO:0000256" key="11">
    <source>
        <dbReference type="SAM" id="Phobius"/>
    </source>
</evidence>
<dbReference type="CDD" id="cd00054">
    <property type="entry name" value="EGF_CA"/>
    <property type="match status" value="1"/>
</dbReference>
<dbReference type="SMART" id="SM00034">
    <property type="entry name" value="CLECT"/>
    <property type="match status" value="1"/>
</dbReference>
<dbReference type="PROSITE" id="PS50041">
    <property type="entry name" value="C_TYPE_LECTIN_2"/>
    <property type="match status" value="1"/>
</dbReference>
<keyword evidence="9" id="KW-1015">Disulfide bond</keyword>
<dbReference type="OMA" id="GEPTVWR"/>
<feature type="compositionally biased region" description="Polar residues" evidence="10">
    <location>
        <begin position="427"/>
        <end position="436"/>
    </location>
</feature>
<feature type="compositionally biased region" description="Polar residues" evidence="10">
    <location>
        <begin position="164"/>
        <end position="179"/>
    </location>
</feature>
<feature type="transmembrane region" description="Helical" evidence="11">
    <location>
        <begin position="375"/>
        <end position="401"/>
    </location>
</feature>
<evidence type="ECO:0000256" key="5">
    <source>
        <dbReference type="ARBA" id="ARBA00022729"/>
    </source>
</evidence>
<dbReference type="InterPro" id="IPR001304">
    <property type="entry name" value="C-type_lectin-like"/>
</dbReference>
<evidence type="ECO:0000313" key="15">
    <source>
        <dbReference type="Proteomes" id="UP000265080"/>
    </source>
</evidence>
<dbReference type="InterPro" id="IPR051505">
    <property type="entry name" value="C-type_lectin_domain"/>
</dbReference>
<dbReference type="STRING" id="161767.ENSAPEP00000002995"/>
<dbReference type="SMART" id="SM00179">
    <property type="entry name" value="EGF_CA"/>
    <property type="match status" value="1"/>
</dbReference>
<proteinExistence type="predicted"/>
<reference evidence="14" key="3">
    <citation type="submission" date="2025-09" db="UniProtKB">
        <authorList>
            <consortium name="Ensembl"/>
        </authorList>
    </citation>
    <scope>IDENTIFICATION</scope>
</reference>
<dbReference type="InterPro" id="IPR018097">
    <property type="entry name" value="EGF_Ca-bd_CS"/>
</dbReference>
<evidence type="ECO:0000256" key="7">
    <source>
        <dbReference type="ARBA" id="ARBA00022989"/>
    </source>
</evidence>
<feature type="region of interest" description="Disordered" evidence="10">
    <location>
        <begin position="163"/>
        <end position="241"/>
    </location>
</feature>
<reference evidence="14" key="2">
    <citation type="submission" date="2025-08" db="UniProtKB">
        <authorList>
            <consortium name="Ensembl"/>
        </authorList>
    </citation>
    <scope>IDENTIFICATION</scope>
</reference>
<dbReference type="InterPro" id="IPR049883">
    <property type="entry name" value="NOTCH1_EGF-like"/>
</dbReference>
<keyword evidence="5 12" id="KW-0732">Signal</keyword>
<dbReference type="GO" id="GO:0016020">
    <property type="term" value="C:membrane"/>
    <property type="evidence" value="ECO:0007669"/>
    <property type="project" value="UniProtKB-SubCell"/>
</dbReference>
<name>A0A3P8RTS5_AMPPE</name>
<accession>A0A3P8RTS5</accession>
<evidence type="ECO:0000256" key="2">
    <source>
        <dbReference type="ARBA" id="ARBA00022536"/>
    </source>
</evidence>
<dbReference type="AlphaFoldDB" id="A0A3P8RTS5"/>
<keyword evidence="7 11" id="KW-1133">Transmembrane helix</keyword>
<dbReference type="SUPFAM" id="SSF57196">
    <property type="entry name" value="EGF/Laminin"/>
    <property type="match status" value="1"/>
</dbReference>
<dbReference type="GeneTree" id="ENSGT01030000234930"/>
<feature type="signal peptide" evidence="12">
    <location>
        <begin position="1"/>
        <end position="24"/>
    </location>
</feature>
<keyword evidence="15" id="KW-1185">Reference proteome</keyword>
<organism evidence="14 15">
    <name type="scientific">Amphiprion percula</name>
    <name type="common">Orange clownfish</name>
    <name type="synonym">Lutjanus percula</name>
    <dbReference type="NCBI Taxonomy" id="161767"/>
    <lineage>
        <taxon>Eukaryota</taxon>
        <taxon>Metazoa</taxon>
        <taxon>Chordata</taxon>
        <taxon>Craniata</taxon>
        <taxon>Vertebrata</taxon>
        <taxon>Euteleostomi</taxon>
        <taxon>Actinopterygii</taxon>
        <taxon>Neopterygii</taxon>
        <taxon>Teleostei</taxon>
        <taxon>Neoteleostei</taxon>
        <taxon>Acanthomorphata</taxon>
        <taxon>Ovalentaria</taxon>
        <taxon>Pomacentridae</taxon>
        <taxon>Amphiprion</taxon>
    </lineage>
</organism>